<sequence length="107" mass="12140">MTCSRRLRSAGLDSYVARKNPLLTAISRTQKNLVQKQEELDNGKRRFMAVTSYINGTMRRATNLAQLRSGLKTSEAPVLDWPSRSPDLNPIENLWHMSSCLHARKPS</sequence>
<dbReference type="EMBL" id="JARBHB010000017">
    <property type="protein sequence ID" value="KAJ8866055.1"/>
    <property type="molecule type" value="Genomic_DNA"/>
</dbReference>
<proteinExistence type="predicted"/>
<evidence type="ECO:0008006" key="3">
    <source>
        <dbReference type="Google" id="ProtNLM"/>
    </source>
</evidence>
<dbReference type="Proteomes" id="UP001159363">
    <property type="component" value="Chromosome 16"/>
</dbReference>
<evidence type="ECO:0000313" key="2">
    <source>
        <dbReference type="Proteomes" id="UP001159363"/>
    </source>
</evidence>
<evidence type="ECO:0000313" key="1">
    <source>
        <dbReference type="EMBL" id="KAJ8866055.1"/>
    </source>
</evidence>
<dbReference type="InterPro" id="IPR036397">
    <property type="entry name" value="RNaseH_sf"/>
</dbReference>
<organism evidence="1 2">
    <name type="scientific">Dryococelus australis</name>
    <dbReference type="NCBI Taxonomy" id="614101"/>
    <lineage>
        <taxon>Eukaryota</taxon>
        <taxon>Metazoa</taxon>
        <taxon>Ecdysozoa</taxon>
        <taxon>Arthropoda</taxon>
        <taxon>Hexapoda</taxon>
        <taxon>Insecta</taxon>
        <taxon>Pterygota</taxon>
        <taxon>Neoptera</taxon>
        <taxon>Polyneoptera</taxon>
        <taxon>Phasmatodea</taxon>
        <taxon>Verophasmatodea</taxon>
        <taxon>Anareolatae</taxon>
        <taxon>Phasmatidae</taxon>
        <taxon>Eurycanthinae</taxon>
        <taxon>Dryococelus</taxon>
    </lineage>
</organism>
<keyword evidence="2" id="KW-1185">Reference proteome</keyword>
<gene>
    <name evidence="1" type="ORF">PR048_033579</name>
</gene>
<name>A0ABQ9G0P3_9NEOP</name>
<dbReference type="Gene3D" id="3.30.420.10">
    <property type="entry name" value="Ribonuclease H-like superfamily/Ribonuclease H"/>
    <property type="match status" value="1"/>
</dbReference>
<reference evidence="1 2" key="1">
    <citation type="submission" date="2023-02" db="EMBL/GenBank/DDBJ databases">
        <title>LHISI_Scaffold_Assembly.</title>
        <authorList>
            <person name="Stuart O.P."/>
            <person name="Cleave R."/>
            <person name="Magrath M.J.L."/>
            <person name="Mikheyev A.S."/>
        </authorList>
    </citation>
    <scope>NUCLEOTIDE SEQUENCE [LARGE SCALE GENOMIC DNA]</scope>
    <source>
        <strain evidence="1">Daus_M_001</strain>
        <tissue evidence="1">Leg muscle</tissue>
    </source>
</reference>
<protein>
    <recommendedName>
        <fullName evidence="3">Tc1-like transposase DDE domain-containing protein</fullName>
    </recommendedName>
</protein>
<comment type="caution">
    <text evidence="1">The sequence shown here is derived from an EMBL/GenBank/DDBJ whole genome shotgun (WGS) entry which is preliminary data.</text>
</comment>
<accession>A0ABQ9G0P3</accession>